<keyword evidence="3" id="KW-0949">S-adenosyl-L-methionine</keyword>
<evidence type="ECO:0000256" key="1">
    <source>
        <dbReference type="ARBA" id="ARBA00022603"/>
    </source>
</evidence>
<organism evidence="6 7">
    <name type="scientific">Stephania japonica</name>
    <dbReference type="NCBI Taxonomy" id="461633"/>
    <lineage>
        <taxon>Eukaryota</taxon>
        <taxon>Viridiplantae</taxon>
        <taxon>Streptophyta</taxon>
        <taxon>Embryophyta</taxon>
        <taxon>Tracheophyta</taxon>
        <taxon>Spermatophyta</taxon>
        <taxon>Magnoliopsida</taxon>
        <taxon>Ranunculales</taxon>
        <taxon>Menispermaceae</taxon>
        <taxon>Menispermoideae</taxon>
        <taxon>Cissampelideae</taxon>
        <taxon>Stephania</taxon>
    </lineage>
</organism>
<feature type="domain" description="O-methyltransferase C-terminal" evidence="4">
    <location>
        <begin position="106"/>
        <end position="206"/>
    </location>
</feature>
<dbReference type="InterPro" id="IPR036390">
    <property type="entry name" value="WH_DNA-bd_sf"/>
</dbReference>
<dbReference type="Pfam" id="PF00891">
    <property type="entry name" value="Methyltransf_2"/>
    <property type="match status" value="2"/>
</dbReference>
<protein>
    <submittedName>
        <fullName evidence="6">Uncharacterized protein</fullName>
    </submittedName>
</protein>
<dbReference type="GO" id="GO:0008171">
    <property type="term" value="F:O-methyltransferase activity"/>
    <property type="evidence" value="ECO:0007669"/>
    <property type="project" value="InterPro"/>
</dbReference>
<dbReference type="GO" id="GO:0032259">
    <property type="term" value="P:methylation"/>
    <property type="evidence" value="ECO:0007669"/>
    <property type="project" value="UniProtKB-KW"/>
</dbReference>
<dbReference type="InterPro" id="IPR016461">
    <property type="entry name" value="COMT-like"/>
</dbReference>
<name>A0AAP0JRN3_9MAGN</name>
<comment type="caution">
    <text evidence="6">The sequence shown here is derived from an EMBL/GenBank/DDBJ whole genome shotgun (WGS) entry which is preliminary data.</text>
</comment>
<proteinExistence type="predicted"/>
<accession>A0AAP0JRN3</accession>
<dbReference type="EMBL" id="JBBNAE010000003">
    <property type="protein sequence ID" value="KAK9138123.1"/>
    <property type="molecule type" value="Genomic_DNA"/>
</dbReference>
<evidence type="ECO:0000259" key="5">
    <source>
        <dbReference type="Pfam" id="PF08100"/>
    </source>
</evidence>
<dbReference type="Gene3D" id="1.10.10.10">
    <property type="entry name" value="Winged helix-like DNA-binding domain superfamily/Winged helix DNA-binding domain"/>
    <property type="match status" value="1"/>
</dbReference>
<dbReference type="FunFam" id="1.10.10.10:FF:000357">
    <property type="entry name" value="Caffeic acid 3-O-methyltransferase"/>
    <property type="match status" value="1"/>
</dbReference>
<gene>
    <name evidence="6" type="ORF">Sjap_008717</name>
</gene>
<sequence>MVMLAAAELDLFEIIARAGPKAQLSALDIASQIPTKNPEASMMVDRILAFLTCHSVLTCSGAAGEDGTVDRMYGLAPVCKYFVKDENGGSLIPLLTLNTVLKDASYHLKDAVLLEGAVPFLKVHGMSLFQYLGKEKKFNQPFHSHDFNATEMIMKVAIDKYKGFENVNVVVDLGGGIGTALKMIISKHPKIRGINFDLPHVIANVPPIPDAIFMKNMLHMWKDKQCFAVLKNCFEALPDNGKVIALEMVRPEIPESNAVLRGSMAWM</sequence>
<evidence type="ECO:0000256" key="3">
    <source>
        <dbReference type="ARBA" id="ARBA00022691"/>
    </source>
</evidence>
<dbReference type="SUPFAM" id="SSF53335">
    <property type="entry name" value="S-adenosyl-L-methionine-dependent methyltransferases"/>
    <property type="match status" value="1"/>
</dbReference>
<dbReference type="InterPro" id="IPR001077">
    <property type="entry name" value="COMT_C"/>
</dbReference>
<keyword evidence="2" id="KW-0808">Transferase</keyword>
<dbReference type="Pfam" id="PF08100">
    <property type="entry name" value="Dimerisation"/>
    <property type="match status" value="1"/>
</dbReference>
<feature type="domain" description="O-methyltransferase dimerisation" evidence="5">
    <location>
        <begin position="1"/>
        <end position="85"/>
    </location>
</feature>
<dbReference type="InterPro" id="IPR036388">
    <property type="entry name" value="WH-like_DNA-bd_sf"/>
</dbReference>
<evidence type="ECO:0000256" key="2">
    <source>
        <dbReference type="ARBA" id="ARBA00022679"/>
    </source>
</evidence>
<dbReference type="InterPro" id="IPR012967">
    <property type="entry name" value="COMT_dimerisation"/>
</dbReference>
<dbReference type="InterPro" id="IPR029063">
    <property type="entry name" value="SAM-dependent_MTases_sf"/>
</dbReference>
<dbReference type="SUPFAM" id="SSF46785">
    <property type="entry name" value="Winged helix' DNA-binding domain"/>
    <property type="match status" value="1"/>
</dbReference>
<dbReference type="PANTHER" id="PTHR11746">
    <property type="entry name" value="O-METHYLTRANSFERASE"/>
    <property type="match status" value="1"/>
</dbReference>
<evidence type="ECO:0000259" key="4">
    <source>
        <dbReference type="Pfam" id="PF00891"/>
    </source>
</evidence>
<evidence type="ECO:0000313" key="6">
    <source>
        <dbReference type="EMBL" id="KAK9138123.1"/>
    </source>
</evidence>
<dbReference type="GO" id="GO:0046983">
    <property type="term" value="F:protein dimerization activity"/>
    <property type="evidence" value="ECO:0007669"/>
    <property type="project" value="InterPro"/>
</dbReference>
<dbReference type="AlphaFoldDB" id="A0AAP0JRN3"/>
<feature type="domain" description="O-methyltransferase C-terminal" evidence="4">
    <location>
        <begin position="207"/>
        <end position="256"/>
    </location>
</feature>
<keyword evidence="7" id="KW-1185">Reference proteome</keyword>
<evidence type="ECO:0000313" key="7">
    <source>
        <dbReference type="Proteomes" id="UP001417504"/>
    </source>
</evidence>
<reference evidence="6 7" key="1">
    <citation type="submission" date="2024-01" db="EMBL/GenBank/DDBJ databases">
        <title>Genome assemblies of Stephania.</title>
        <authorList>
            <person name="Yang L."/>
        </authorList>
    </citation>
    <scope>NUCLEOTIDE SEQUENCE [LARGE SCALE GENOMIC DNA]</scope>
    <source>
        <strain evidence="6">QJT</strain>
        <tissue evidence="6">Leaf</tissue>
    </source>
</reference>
<dbReference type="Gene3D" id="3.40.50.150">
    <property type="entry name" value="Vaccinia Virus protein VP39"/>
    <property type="match status" value="2"/>
</dbReference>
<dbReference type="Proteomes" id="UP001417504">
    <property type="component" value="Unassembled WGS sequence"/>
</dbReference>
<dbReference type="PROSITE" id="PS51683">
    <property type="entry name" value="SAM_OMT_II"/>
    <property type="match status" value="1"/>
</dbReference>
<keyword evidence="1" id="KW-0489">Methyltransferase</keyword>